<dbReference type="InterPro" id="IPR004291">
    <property type="entry name" value="Transposase_IS66_central"/>
</dbReference>
<dbReference type="Pfam" id="PF03050">
    <property type="entry name" value="DDE_Tnp_IS66"/>
    <property type="match status" value="1"/>
</dbReference>
<dbReference type="EMBL" id="RAYQ01000047">
    <property type="protein sequence ID" value="RKI87077.1"/>
    <property type="molecule type" value="Genomic_DNA"/>
</dbReference>
<dbReference type="InterPro" id="IPR052344">
    <property type="entry name" value="Transposase-related"/>
</dbReference>
<gene>
    <name evidence="2" type="ORF">D7V94_21575</name>
</gene>
<dbReference type="PANTHER" id="PTHR33678">
    <property type="entry name" value="BLL1576 PROTEIN"/>
    <property type="match status" value="1"/>
</dbReference>
<evidence type="ECO:0000259" key="1">
    <source>
        <dbReference type="Pfam" id="PF03050"/>
    </source>
</evidence>
<dbReference type="OrthoDB" id="9794514at2"/>
<sequence>MYSINQEEYLKAFLNKGEVPIDDCASERALRNFTIGRKNWMTINTVRGAQASAIIYSITETARANNLNVYYYIKHLLTELPRLINKNGNIEQPVPEPLMPWSKTLPADCCSKHRN</sequence>
<evidence type="ECO:0000313" key="3">
    <source>
        <dbReference type="Proteomes" id="UP000280696"/>
    </source>
</evidence>
<dbReference type="RefSeq" id="WP_120472333.1">
    <property type="nucleotide sequence ID" value="NZ_CATAJS010000176.1"/>
</dbReference>
<evidence type="ECO:0000313" key="2">
    <source>
        <dbReference type="EMBL" id="RKI87077.1"/>
    </source>
</evidence>
<comment type="caution">
    <text evidence="2">The sequence shown here is derived from an EMBL/GenBank/DDBJ whole genome shotgun (WGS) entry which is preliminary data.</text>
</comment>
<organism evidence="2 3">
    <name type="scientific">Parablautia intestinalis</name>
    <dbReference type="NCBI Taxonomy" id="2320100"/>
    <lineage>
        <taxon>Bacteria</taxon>
        <taxon>Bacillati</taxon>
        <taxon>Bacillota</taxon>
        <taxon>Clostridia</taxon>
        <taxon>Lachnospirales</taxon>
        <taxon>Lachnospiraceae</taxon>
        <taxon>Parablautia</taxon>
    </lineage>
</organism>
<dbReference type="AlphaFoldDB" id="A0A3A9A6N4"/>
<feature type="domain" description="Transposase IS66 central" evidence="1">
    <location>
        <begin position="2"/>
        <end position="51"/>
    </location>
</feature>
<protein>
    <recommendedName>
        <fullName evidence="1">Transposase IS66 central domain-containing protein</fullName>
    </recommendedName>
</protein>
<proteinExistence type="predicted"/>
<dbReference type="Proteomes" id="UP000280696">
    <property type="component" value="Unassembled WGS sequence"/>
</dbReference>
<keyword evidence="3" id="KW-1185">Reference proteome</keyword>
<name>A0A3A9A6N4_9FIRM</name>
<accession>A0A3A9A6N4</accession>
<reference evidence="2 3" key="1">
    <citation type="submission" date="2018-09" db="EMBL/GenBank/DDBJ databases">
        <title>Murine metabolic-syndrome-specific gut microbial biobank.</title>
        <authorList>
            <person name="Liu C."/>
        </authorList>
    </citation>
    <scope>NUCLEOTIDE SEQUENCE [LARGE SCALE GENOMIC DNA]</scope>
    <source>
        <strain evidence="2 3">0.1xD8-82</strain>
    </source>
</reference>